<gene>
    <name evidence="26" type="ORF">Asppvi_003655</name>
</gene>
<evidence type="ECO:0000256" key="13">
    <source>
        <dbReference type="ARBA" id="ARBA00044893"/>
    </source>
</evidence>
<feature type="transmembrane region" description="Helical" evidence="25">
    <location>
        <begin position="444"/>
        <end position="463"/>
    </location>
</feature>
<evidence type="ECO:0000256" key="25">
    <source>
        <dbReference type="SAM" id="Phobius"/>
    </source>
</evidence>
<comment type="catalytic activity">
    <reaction evidence="8">
        <text>L-lysyl-L-alanine(out) = L-lysyl-L-alanine(in)</text>
        <dbReference type="Rhea" id="RHEA:79399"/>
        <dbReference type="ChEBI" id="CHEBI:229954"/>
    </reaction>
</comment>
<feature type="transmembrane region" description="Helical" evidence="25">
    <location>
        <begin position="89"/>
        <end position="109"/>
    </location>
</feature>
<comment type="caution">
    <text evidence="26">The sequence shown here is derived from an EMBL/GenBank/DDBJ whole genome shotgun (WGS) entry which is preliminary data.</text>
</comment>
<dbReference type="RefSeq" id="XP_043155551.1">
    <property type="nucleotide sequence ID" value="XM_043299616.1"/>
</dbReference>
<dbReference type="OrthoDB" id="424834at2759"/>
<comment type="catalytic activity">
    <reaction evidence="13">
        <text>L-alpha-aminoacyl-L-lysine(out) = L-alpha-aminoacyl-L-lysine(in)</text>
        <dbReference type="Rhea" id="RHEA:79383"/>
        <dbReference type="ChEBI" id="CHEBI:229966"/>
    </reaction>
</comment>
<evidence type="ECO:0000256" key="20">
    <source>
        <dbReference type="ARBA" id="ARBA00044924"/>
    </source>
</evidence>
<comment type="subunit">
    <text evidence="24">Homodimer. Interacts with lysosomal protein GLMP (via lumenal domain); the interaction starts while both proteins are still in the endoplasmic reticulum and is required for stabilization of MFSD1 in lysosomes but has no direct effect on its targeting to lysosomes or transporter activity.</text>
</comment>
<feature type="transmembrane region" description="Helical" evidence="25">
    <location>
        <begin position="182"/>
        <end position="204"/>
    </location>
</feature>
<evidence type="ECO:0000256" key="4">
    <source>
        <dbReference type="ARBA" id="ARBA00022692"/>
    </source>
</evidence>
<keyword evidence="7" id="KW-0458">Lysosome</keyword>
<dbReference type="SUPFAM" id="SSF103473">
    <property type="entry name" value="MFS general substrate transporter"/>
    <property type="match status" value="1"/>
</dbReference>
<evidence type="ECO:0000256" key="22">
    <source>
        <dbReference type="ARBA" id="ARBA00045018"/>
    </source>
</evidence>
<evidence type="ECO:0000256" key="3">
    <source>
        <dbReference type="ARBA" id="ARBA00022448"/>
    </source>
</evidence>
<evidence type="ECO:0000256" key="15">
    <source>
        <dbReference type="ARBA" id="ARBA00044899"/>
    </source>
</evidence>
<evidence type="ECO:0000256" key="5">
    <source>
        <dbReference type="ARBA" id="ARBA00022989"/>
    </source>
</evidence>
<dbReference type="PANTHER" id="PTHR23512:SF3">
    <property type="entry name" value="MAJOR FACILITATOR SUPERFAMILY DOMAIN-CONTAINING PROTEIN 1"/>
    <property type="match status" value="1"/>
</dbReference>
<comment type="catalytic activity">
    <reaction evidence="10">
        <text>L-alpha-aminoacyl-L-arginine(out) = L-alpha-aminoacyl-L-arginine(in)</text>
        <dbReference type="Rhea" id="RHEA:79367"/>
        <dbReference type="ChEBI" id="CHEBI:229968"/>
    </reaction>
</comment>
<dbReference type="InterPro" id="IPR052187">
    <property type="entry name" value="MFSD1"/>
</dbReference>
<feature type="transmembrane region" description="Helical" evidence="25">
    <location>
        <begin position="55"/>
        <end position="77"/>
    </location>
</feature>
<comment type="catalytic activity">
    <reaction evidence="18">
        <text>L-histidyl-L-alpha-amino acid(out) = L-histidyl-L-alpha-amino acid(in)</text>
        <dbReference type="Rhea" id="RHEA:79379"/>
        <dbReference type="ChEBI" id="CHEBI:229964"/>
    </reaction>
</comment>
<evidence type="ECO:0000256" key="17">
    <source>
        <dbReference type="ARBA" id="ARBA00044903"/>
    </source>
</evidence>
<keyword evidence="3" id="KW-0813">Transport</keyword>
<dbReference type="Proteomes" id="UP001043456">
    <property type="component" value="Unassembled WGS sequence"/>
</dbReference>
<dbReference type="GeneID" id="67002267"/>
<evidence type="ECO:0000256" key="11">
    <source>
        <dbReference type="ARBA" id="ARBA00044884"/>
    </source>
</evidence>
<dbReference type="EMBL" id="BHVY01000002">
    <property type="protein sequence ID" value="GIJ84804.1"/>
    <property type="molecule type" value="Genomic_DNA"/>
</dbReference>
<comment type="catalytic activity">
    <reaction evidence="11">
        <text>L-alpha-aminoacyl-L-histidine(out) = L-alpha-aminoacyl-L-histidine(in)</text>
        <dbReference type="Rhea" id="RHEA:79375"/>
        <dbReference type="ChEBI" id="CHEBI:229967"/>
    </reaction>
</comment>
<evidence type="ECO:0000256" key="24">
    <source>
        <dbReference type="ARBA" id="ARBA00046376"/>
    </source>
</evidence>
<feature type="transmembrane region" description="Helical" evidence="25">
    <location>
        <begin position="406"/>
        <end position="429"/>
    </location>
</feature>
<evidence type="ECO:0000256" key="6">
    <source>
        <dbReference type="ARBA" id="ARBA00023136"/>
    </source>
</evidence>
<evidence type="ECO:0000256" key="12">
    <source>
        <dbReference type="ARBA" id="ARBA00044891"/>
    </source>
</evidence>
<sequence length="465" mass="49907">MADPATRSVNGPHWRVLAVVCTMMWGVYFMNHVVYDLPASLSVALSKHLSLSGPHYAYLLSTLYTVYAVPNCILPFFSGPAVQRYGERAVLLITVTSVIAGQLLFALAVQIRSPLGLILGRVLIGLGGEVIGVLASEIITRWFKDKQLSLALGLNLGVSRLGSVAGSAFIPMIIESSSVVSATWIGTLLSLGAIAISVASLHALTNAVSGQTTAPDTGSSVVPLRQLPRIYWHLSLICVLGYGGINTFTNSAQRFLAAWFYHGDQRAAGLATSIPYALSGVLVPVFGLLLDLPWFRSCPRALIASNFLLALAHLQFISRVMPIMPLCLLGIAFALYGVAFWAAVAQSLVFAVQSWPSQNSNNSDSSREFAREGGYESIRSSTDSEDTQGESSDLADSIHEDHEKAIMTLGFGIMTSLLNASTAVVPILLAETEERAGFDGLERVFLALAVLGHLASVRLAWIWKI</sequence>
<evidence type="ECO:0000256" key="23">
    <source>
        <dbReference type="ARBA" id="ARBA00045709"/>
    </source>
</evidence>
<dbReference type="Pfam" id="PF07690">
    <property type="entry name" value="MFS_1"/>
    <property type="match status" value="1"/>
</dbReference>
<comment type="catalytic activity">
    <reaction evidence="9">
        <text>L-histidyl-glycine(out) = L-histidyl-glycine(in)</text>
        <dbReference type="Rhea" id="RHEA:79395"/>
        <dbReference type="ChEBI" id="CHEBI:229957"/>
    </reaction>
</comment>
<dbReference type="AlphaFoldDB" id="A0A9P3ERA3"/>
<feature type="transmembrane region" description="Helical" evidence="25">
    <location>
        <begin position="115"/>
        <end position="136"/>
    </location>
</feature>
<evidence type="ECO:0000256" key="9">
    <source>
        <dbReference type="ARBA" id="ARBA00044878"/>
    </source>
</evidence>
<dbReference type="GO" id="GO:0022857">
    <property type="term" value="F:transmembrane transporter activity"/>
    <property type="evidence" value="ECO:0007669"/>
    <property type="project" value="InterPro"/>
</dbReference>
<evidence type="ECO:0000313" key="26">
    <source>
        <dbReference type="EMBL" id="GIJ84804.1"/>
    </source>
</evidence>
<comment type="catalytic activity">
    <reaction evidence="15">
        <text>L-arginyl-L-alpha-amino acid(out) = L-arginyl-L-alpha-amino acid(in)</text>
        <dbReference type="Rhea" id="RHEA:79371"/>
        <dbReference type="ChEBI" id="CHEBI:84315"/>
    </reaction>
</comment>
<evidence type="ECO:0000256" key="18">
    <source>
        <dbReference type="ARBA" id="ARBA00044912"/>
    </source>
</evidence>
<evidence type="ECO:0000256" key="2">
    <source>
        <dbReference type="ARBA" id="ARBA00008335"/>
    </source>
</evidence>
<reference evidence="26 27" key="1">
    <citation type="submission" date="2018-10" db="EMBL/GenBank/DDBJ databases">
        <title>Pan-genome distribution and transcriptional activeness of fungal secondary metabolism genes in Aspergillus section Fumigati.</title>
        <authorList>
            <person name="Takahashi H."/>
            <person name="Umemura M."/>
            <person name="Ninomiya A."/>
            <person name="Kusuya Y."/>
            <person name="Urayama S."/>
            <person name="Shimizu M."/>
            <person name="Watanabe A."/>
            <person name="Kamei K."/>
            <person name="Yaguchi T."/>
            <person name="Hagiwara D."/>
        </authorList>
    </citation>
    <scope>NUCLEOTIDE SEQUENCE [LARGE SCALE GENOMIC DNA]</scope>
    <source>
        <strain evidence="26 27">IFM 55266</strain>
    </source>
</reference>
<comment type="catalytic activity">
    <reaction evidence="20">
        <text>L-lysyl-glycine(out) = L-lysyl-glycine(in)</text>
        <dbReference type="Rhea" id="RHEA:79407"/>
        <dbReference type="ChEBI" id="CHEBI:191202"/>
    </reaction>
</comment>
<evidence type="ECO:0000256" key="1">
    <source>
        <dbReference type="ARBA" id="ARBA00004155"/>
    </source>
</evidence>
<evidence type="ECO:0000256" key="7">
    <source>
        <dbReference type="ARBA" id="ARBA00023228"/>
    </source>
</evidence>
<evidence type="ECO:0000256" key="14">
    <source>
        <dbReference type="ARBA" id="ARBA00044898"/>
    </source>
</evidence>
<evidence type="ECO:0000256" key="19">
    <source>
        <dbReference type="ARBA" id="ARBA00044919"/>
    </source>
</evidence>
<comment type="catalytic activity">
    <reaction evidence="16">
        <text>L-lysyl-L-lysine(out) = L-lysyl-L-lysine(in)</text>
        <dbReference type="Rhea" id="RHEA:79403"/>
        <dbReference type="ChEBI" id="CHEBI:229956"/>
    </reaction>
</comment>
<keyword evidence="5 25" id="KW-1133">Transmembrane helix</keyword>
<feature type="transmembrane region" description="Helical" evidence="25">
    <location>
        <begin position="301"/>
        <end position="317"/>
    </location>
</feature>
<feature type="transmembrane region" description="Helical" evidence="25">
    <location>
        <begin position="148"/>
        <end position="170"/>
    </location>
</feature>
<evidence type="ECO:0000256" key="8">
    <source>
        <dbReference type="ARBA" id="ARBA00044876"/>
    </source>
</evidence>
<organism evidence="26 27">
    <name type="scientific">Aspergillus pseudoviridinutans</name>
    <dbReference type="NCBI Taxonomy" id="1517512"/>
    <lineage>
        <taxon>Eukaryota</taxon>
        <taxon>Fungi</taxon>
        <taxon>Dikarya</taxon>
        <taxon>Ascomycota</taxon>
        <taxon>Pezizomycotina</taxon>
        <taxon>Eurotiomycetes</taxon>
        <taxon>Eurotiomycetidae</taxon>
        <taxon>Eurotiales</taxon>
        <taxon>Aspergillaceae</taxon>
        <taxon>Aspergillus</taxon>
        <taxon>Aspergillus subgen. Fumigati</taxon>
    </lineage>
</organism>
<comment type="catalytic activity">
    <reaction evidence="17">
        <text>L-arginyl-glycine(out) = L-arginyl-glycine(in)</text>
        <dbReference type="Rhea" id="RHEA:79391"/>
        <dbReference type="ChEBI" id="CHEBI:229955"/>
    </reaction>
</comment>
<protein>
    <recommendedName>
        <fullName evidence="21">Lysosomal dipeptide transporter MFSD1</fullName>
    </recommendedName>
    <alternativeName>
        <fullName evidence="22">Major facilitator superfamily domain-containing protein 1</fullName>
    </alternativeName>
</protein>
<evidence type="ECO:0000256" key="10">
    <source>
        <dbReference type="ARBA" id="ARBA00044881"/>
    </source>
</evidence>
<dbReference type="Gene3D" id="1.20.1250.20">
    <property type="entry name" value="MFS general substrate transporter like domains"/>
    <property type="match status" value="1"/>
</dbReference>
<accession>A0A9P3ERA3</accession>
<name>A0A9P3ERA3_9EURO</name>
<keyword evidence="27" id="KW-1185">Reference proteome</keyword>
<feature type="transmembrane region" description="Helical" evidence="25">
    <location>
        <begin position="16"/>
        <end position="35"/>
    </location>
</feature>
<comment type="catalytic activity">
    <reaction evidence="14">
        <text>L-aspartyl-L-lysine(out) = L-aspartyl-L-lysine(in)</text>
        <dbReference type="Rhea" id="RHEA:79411"/>
        <dbReference type="ChEBI" id="CHEBI:229953"/>
    </reaction>
</comment>
<comment type="similarity">
    <text evidence="2">Belongs to the major facilitator superfamily.</text>
</comment>
<feature type="transmembrane region" description="Helical" evidence="25">
    <location>
        <begin position="230"/>
        <end position="248"/>
    </location>
</feature>
<proteinExistence type="inferred from homology"/>
<keyword evidence="4 25" id="KW-0812">Transmembrane</keyword>
<keyword evidence="6 25" id="KW-0472">Membrane</keyword>
<comment type="catalytic activity">
    <reaction evidence="12">
        <text>L-lysyl-L-alpha-amino acid(out) = L-lysyl-L-alpha-amino acid(in)</text>
        <dbReference type="Rhea" id="RHEA:79387"/>
        <dbReference type="ChEBI" id="CHEBI:229965"/>
    </reaction>
</comment>
<comment type="catalytic activity">
    <reaction evidence="19">
        <text>L-alanyl-L-lysine(out) = L-alanyl-L-lysine(in)</text>
        <dbReference type="Rhea" id="RHEA:79415"/>
        <dbReference type="ChEBI" id="CHEBI:192470"/>
    </reaction>
</comment>
<dbReference type="InterPro" id="IPR011701">
    <property type="entry name" value="MFS"/>
</dbReference>
<dbReference type="PANTHER" id="PTHR23512">
    <property type="entry name" value="MAJOR FACILITATOR SUPERFAMILY DOMAIN-CONTAINING PROTEIN 1"/>
    <property type="match status" value="1"/>
</dbReference>
<comment type="subcellular location">
    <subcellularLocation>
        <location evidence="1">Lysosome membrane</location>
        <topology evidence="1">Multi-pass membrane protein</topology>
    </subcellularLocation>
</comment>
<feature type="transmembrane region" description="Helical" evidence="25">
    <location>
        <begin position="323"/>
        <end position="344"/>
    </location>
</feature>
<comment type="function">
    <text evidence="23">Lysosomal dipeptide uniporter that selectively exports lysine, arginine or histidine-containing dipeptides with a net positive charge from the lysosome lumen into the cytosol. Could play a role in a specific type of protein O-glycosylation indirectly regulating macrophages migration and tissue invasion. Also essential for liver homeostasis.</text>
</comment>
<evidence type="ECO:0000313" key="27">
    <source>
        <dbReference type="Proteomes" id="UP001043456"/>
    </source>
</evidence>
<dbReference type="InterPro" id="IPR036259">
    <property type="entry name" value="MFS_trans_sf"/>
</dbReference>
<evidence type="ECO:0000256" key="16">
    <source>
        <dbReference type="ARBA" id="ARBA00044900"/>
    </source>
</evidence>
<evidence type="ECO:0000256" key="21">
    <source>
        <dbReference type="ARBA" id="ARBA00044985"/>
    </source>
</evidence>
<feature type="transmembrane region" description="Helical" evidence="25">
    <location>
        <begin position="268"/>
        <end position="289"/>
    </location>
</feature>